<feature type="chain" id="PRO_5013278004" description="Lipocalin-like domain-containing protein" evidence="1">
    <location>
        <begin position="24"/>
        <end position="143"/>
    </location>
</feature>
<dbReference type="Proteomes" id="UP000197024">
    <property type="component" value="Chromosome"/>
</dbReference>
<proteinExistence type="predicted"/>
<accession>A0A1Z3LVS4</accession>
<evidence type="ECO:0008006" key="4">
    <source>
        <dbReference type="Google" id="ProtNLM"/>
    </source>
</evidence>
<evidence type="ECO:0000313" key="2">
    <source>
        <dbReference type="EMBL" id="ASD26261.1"/>
    </source>
</evidence>
<feature type="signal peptide" evidence="1">
    <location>
        <begin position="1"/>
        <end position="23"/>
    </location>
</feature>
<reference evidence="2 3" key="1">
    <citation type="submission" date="2017-06" db="EMBL/GenBank/DDBJ databases">
        <title>Biodegradation of gentamicin by bacterial consortia AMQD4 in synthetic medium and raw gentamicin sewage.</title>
        <authorList>
            <person name="Chang H."/>
            <person name="Feng Y."/>
            <person name="Li Z."/>
            <person name="Xue J."/>
            <person name="Cheng D."/>
        </authorList>
    </citation>
    <scope>NUCLEOTIDE SEQUENCE [LARGE SCALE GENOMIC DNA]</scope>
    <source>
        <strain evidence="2 3">BZC3</strain>
    </source>
</reference>
<sequence>MLIRSVAAVILAVVLTAAGQEGAGSPWFGTWALGAEDADDQPETLIYSDAGDGAMRMESVEARSVIVTHFDGEPVRDSGPTHSGNALAVTRTSPTSYARVFWTAGEPFVQGQNTLADDGRSFTEVSWRIDRPERRVTLIYERR</sequence>
<reference evidence="2 3" key="2">
    <citation type="submission" date="2017-06" db="EMBL/GenBank/DDBJ databases">
        <authorList>
            <person name="Kim H.J."/>
            <person name="Triplett B.A."/>
        </authorList>
    </citation>
    <scope>NUCLEOTIDE SEQUENCE [LARGE SCALE GENOMIC DNA]</scope>
    <source>
        <strain evidence="2 3">BZC3</strain>
    </source>
</reference>
<dbReference type="RefSeq" id="WP_088410290.1">
    <property type="nucleotide sequence ID" value="NZ_CP021995.1"/>
</dbReference>
<dbReference type="AlphaFoldDB" id="A0A1Z3LVS4"/>
<protein>
    <recommendedName>
        <fullName evidence="4">Lipocalin-like domain-containing protein</fullName>
    </recommendedName>
</protein>
<evidence type="ECO:0000313" key="3">
    <source>
        <dbReference type="Proteomes" id="UP000197024"/>
    </source>
</evidence>
<organism evidence="2 3">
    <name type="scientific">Brevundimonas diminuta</name>
    <name type="common">Pseudomonas diminuta</name>
    <dbReference type="NCBI Taxonomy" id="293"/>
    <lineage>
        <taxon>Bacteria</taxon>
        <taxon>Pseudomonadati</taxon>
        <taxon>Pseudomonadota</taxon>
        <taxon>Alphaproteobacteria</taxon>
        <taxon>Caulobacterales</taxon>
        <taxon>Caulobacteraceae</taxon>
        <taxon>Brevundimonas</taxon>
    </lineage>
</organism>
<gene>
    <name evidence="2" type="ORF">CD943_04755</name>
</gene>
<name>A0A1Z3LVS4_BREDI</name>
<evidence type="ECO:0000256" key="1">
    <source>
        <dbReference type="SAM" id="SignalP"/>
    </source>
</evidence>
<dbReference type="EMBL" id="CP021995">
    <property type="protein sequence ID" value="ASD26261.1"/>
    <property type="molecule type" value="Genomic_DNA"/>
</dbReference>
<keyword evidence="1" id="KW-0732">Signal</keyword>